<dbReference type="Proteomes" id="UP000616724">
    <property type="component" value="Unassembled WGS sequence"/>
</dbReference>
<evidence type="ECO:0000313" key="1">
    <source>
        <dbReference type="EMBL" id="GIH81054.1"/>
    </source>
</evidence>
<protein>
    <submittedName>
        <fullName evidence="1">Uncharacterized protein</fullName>
    </submittedName>
</protein>
<evidence type="ECO:0000313" key="2">
    <source>
        <dbReference type="Proteomes" id="UP000616724"/>
    </source>
</evidence>
<name>A0A8J3RWZ8_9ACTN</name>
<organism evidence="1 2">
    <name type="scientific">Planobispora longispora</name>
    <dbReference type="NCBI Taxonomy" id="28887"/>
    <lineage>
        <taxon>Bacteria</taxon>
        <taxon>Bacillati</taxon>
        <taxon>Actinomycetota</taxon>
        <taxon>Actinomycetes</taxon>
        <taxon>Streptosporangiales</taxon>
        <taxon>Streptosporangiaceae</taxon>
        <taxon>Planobispora</taxon>
    </lineage>
</organism>
<gene>
    <name evidence="1" type="ORF">Plo01_74830</name>
</gene>
<sequence length="115" mass="12827">MSAQAVTSLPSRWASAARLIPSSLSSLAGPHEGLVDLPPDLAWSGRTRFDLSNPDQRYLFHMTVLTSAITAEHHTHWLNADLLLQDWARLRLPRQLRLLWQARLPELAAAVARSA</sequence>
<reference evidence="1 2" key="1">
    <citation type="submission" date="2021-01" db="EMBL/GenBank/DDBJ databases">
        <title>Whole genome shotgun sequence of Planobispora longispora NBRC 13918.</title>
        <authorList>
            <person name="Komaki H."/>
            <person name="Tamura T."/>
        </authorList>
    </citation>
    <scope>NUCLEOTIDE SEQUENCE [LARGE SCALE GENOMIC DNA]</scope>
    <source>
        <strain evidence="1 2">NBRC 13918</strain>
    </source>
</reference>
<keyword evidence="2" id="KW-1185">Reference proteome</keyword>
<dbReference type="AlphaFoldDB" id="A0A8J3RWZ8"/>
<dbReference type="EMBL" id="BOOH01000067">
    <property type="protein sequence ID" value="GIH81054.1"/>
    <property type="molecule type" value="Genomic_DNA"/>
</dbReference>
<accession>A0A8J3RWZ8</accession>
<comment type="caution">
    <text evidence="1">The sequence shown here is derived from an EMBL/GenBank/DDBJ whole genome shotgun (WGS) entry which is preliminary data.</text>
</comment>
<proteinExistence type="predicted"/>